<gene>
    <name evidence="1" type="ORF">HMPREF1705_04104</name>
</gene>
<organism evidence="1 2">
    <name type="scientific">Acetomicrobium hydrogeniformans ATCC BAA-1850</name>
    <dbReference type="NCBI Taxonomy" id="592015"/>
    <lineage>
        <taxon>Bacteria</taxon>
        <taxon>Thermotogati</taxon>
        <taxon>Synergistota</taxon>
        <taxon>Synergistia</taxon>
        <taxon>Synergistales</taxon>
        <taxon>Acetomicrobiaceae</taxon>
        <taxon>Acetomicrobium</taxon>
    </lineage>
</organism>
<dbReference type="Proteomes" id="UP000005273">
    <property type="component" value="Unassembled WGS sequence"/>
</dbReference>
<accession>D3L0M7</accession>
<dbReference type="EMBL" id="ACJX03000001">
    <property type="protein sequence ID" value="KRT34332.1"/>
    <property type="molecule type" value="Genomic_DNA"/>
</dbReference>
<proteinExistence type="predicted"/>
<dbReference type="AlphaFoldDB" id="D3L0M7"/>
<protein>
    <submittedName>
        <fullName evidence="1">Uncharacterized protein</fullName>
    </submittedName>
</protein>
<name>D3L0M7_9BACT</name>
<evidence type="ECO:0000313" key="2">
    <source>
        <dbReference type="Proteomes" id="UP000005273"/>
    </source>
</evidence>
<evidence type="ECO:0000313" key="1">
    <source>
        <dbReference type="EMBL" id="KRT34332.1"/>
    </source>
</evidence>
<sequence length="59" mass="6968">MPTGDELMQNWRKRACKKQLDPYADRFKILYLLIDIIDGYADVMDLFERICHLSSLSCN</sequence>
<keyword evidence="2" id="KW-1185">Reference proteome</keyword>
<comment type="caution">
    <text evidence="1">The sequence shown here is derived from an EMBL/GenBank/DDBJ whole genome shotgun (WGS) entry which is preliminary data.</text>
</comment>
<reference evidence="2" key="1">
    <citation type="submission" date="2012-09" db="EMBL/GenBank/DDBJ databases">
        <authorList>
            <person name="Weinstock G."/>
            <person name="Sodergren E."/>
            <person name="Clifton S."/>
            <person name="Fulton L."/>
            <person name="Fulton B."/>
            <person name="Courtney L."/>
            <person name="Fronick C."/>
            <person name="Harrison M."/>
            <person name="Strong C."/>
            <person name="Farmer C."/>
            <person name="Delehaunty K."/>
            <person name="Markovic C."/>
            <person name="Hall O."/>
            <person name="Minx P."/>
            <person name="Tomlinson C."/>
            <person name="Mitreva M."/>
            <person name="Nelson J."/>
            <person name="Hou S."/>
            <person name="Wollam A."/>
            <person name="Pepin K.H."/>
            <person name="Johnson M."/>
            <person name="Bhonagiri V."/>
            <person name="Nash W.E."/>
            <person name="Suruliraj S."/>
            <person name="Warren W."/>
            <person name="Chinwalla A."/>
            <person name="Mardis E.R."/>
            <person name="Wilson R.K."/>
        </authorList>
    </citation>
    <scope>NUCLEOTIDE SEQUENCE [LARGE SCALE GENOMIC DNA]</scope>
    <source>
        <strain evidence="2">OS1</strain>
    </source>
</reference>